<dbReference type="AlphaFoldDB" id="A0A1M6WUL7"/>
<dbReference type="OrthoDB" id="275336at2"/>
<dbReference type="RefSeq" id="WP_073031619.1">
    <property type="nucleotide sequence ID" value="NZ_BMLR01000001.1"/>
</dbReference>
<dbReference type="PANTHER" id="PTHR43800">
    <property type="entry name" value="PEPTIDYL-LYSINE N-ACETYLTRANSFERASE YJAB"/>
    <property type="match status" value="1"/>
</dbReference>
<dbReference type="InterPro" id="IPR016181">
    <property type="entry name" value="Acyl_CoA_acyltransferase"/>
</dbReference>
<dbReference type="PROSITE" id="PS51186">
    <property type="entry name" value="GNAT"/>
    <property type="match status" value="1"/>
</dbReference>
<keyword evidence="5" id="KW-1185">Reference proteome</keyword>
<dbReference type="PANTHER" id="PTHR43800:SF1">
    <property type="entry name" value="PEPTIDYL-LYSINE N-ACETYLTRANSFERASE YJAB"/>
    <property type="match status" value="1"/>
</dbReference>
<evidence type="ECO:0000256" key="1">
    <source>
        <dbReference type="ARBA" id="ARBA00022679"/>
    </source>
</evidence>
<proteinExistence type="predicted"/>
<sequence length="197" mass="22038">MLEDGVHAVPAGHTASVVTHLEMSGQAAQRPEADLPLDLVRVTAPDPDWYLDLFRKVGAPWLWFGRLVMDRGELRAILSDERVHVYVVRDGTEEVGLLELDFRQHDDCELAYFGLVPQAVGGGAGRWLMNRAIRLAWAEGIARFHVHTCTLDHPAALEFYRRSGFTPYAREIEIAPDPRLSGLLPEDTAPQVPLIRP</sequence>
<dbReference type="InterPro" id="IPR000182">
    <property type="entry name" value="GNAT_dom"/>
</dbReference>
<dbReference type="CDD" id="cd04301">
    <property type="entry name" value="NAT_SF"/>
    <property type="match status" value="1"/>
</dbReference>
<protein>
    <submittedName>
        <fullName evidence="4">Acetyltransferase (GNAT) domain-containing protein</fullName>
    </submittedName>
</protein>
<dbReference type="STRING" id="337701.SAMN05444398_101159"/>
<dbReference type="Gene3D" id="3.40.630.30">
    <property type="match status" value="1"/>
</dbReference>
<dbReference type="Pfam" id="PF00583">
    <property type="entry name" value="Acetyltransf_1"/>
    <property type="match status" value="1"/>
</dbReference>
<dbReference type="GO" id="GO:0016747">
    <property type="term" value="F:acyltransferase activity, transferring groups other than amino-acyl groups"/>
    <property type="evidence" value="ECO:0007669"/>
    <property type="project" value="InterPro"/>
</dbReference>
<dbReference type="EMBL" id="FRBR01000001">
    <property type="protein sequence ID" value="SHK97437.1"/>
    <property type="molecule type" value="Genomic_DNA"/>
</dbReference>
<organism evidence="4 5">
    <name type="scientific">Roseovarius pacificus</name>
    <dbReference type="NCBI Taxonomy" id="337701"/>
    <lineage>
        <taxon>Bacteria</taxon>
        <taxon>Pseudomonadati</taxon>
        <taxon>Pseudomonadota</taxon>
        <taxon>Alphaproteobacteria</taxon>
        <taxon>Rhodobacterales</taxon>
        <taxon>Roseobacteraceae</taxon>
        <taxon>Roseovarius</taxon>
    </lineage>
</organism>
<dbReference type="SUPFAM" id="SSF55729">
    <property type="entry name" value="Acyl-CoA N-acyltransferases (Nat)"/>
    <property type="match status" value="1"/>
</dbReference>
<evidence type="ECO:0000259" key="3">
    <source>
        <dbReference type="PROSITE" id="PS51186"/>
    </source>
</evidence>
<dbReference type="Proteomes" id="UP000183974">
    <property type="component" value="Unassembled WGS sequence"/>
</dbReference>
<keyword evidence="1 4" id="KW-0808">Transferase</keyword>
<name>A0A1M6WUL7_9RHOB</name>
<reference evidence="4 5" key="1">
    <citation type="submission" date="2016-11" db="EMBL/GenBank/DDBJ databases">
        <authorList>
            <person name="Jaros S."/>
            <person name="Januszkiewicz K."/>
            <person name="Wedrychowicz H."/>
        </authorList>
    </citation>
    <scope>NUCLEOTIDE SEQUENCE [LARGE SCALE GENOMIC DNA]</scope>
    <source>
        <strain evidence="4 5">DSM 29589</strain>
    </source>
</reference>
<feature type="domain" description="N-acetyltransferase" evidence="3">
    <location>
        <begin position="37"/>
        <end position="190"/>
    </location>
</feature>
<evidence type="ECO:0000256" key="2">
    <source>
        <dbReference type="ARBA" id="ARBA00023315"/>
    </source>
</evidence>
<accession>A0A1M6WUL7</accession>
<evidence type="ECO:0000313" key="5">
    <source>
        <dbReference type="Proteomes" id="UP000183974"/>
    </source>
</evidence>
<keyword evidence="2" id="KW-0012">Acyltransferase</keyword>
<evidence type="ECO:0000313" key="4">
    <source>
        <dbReference type="EMBL" id="SHK97437.1"/>
    </source>
</evidence>
<gene>
    <name evidence="4" type="ORF">SAMN05444398_101159</name>
</gene>